<reference evidence="2" key="1">
    <citation type="submission" date="2016-06" db="EMBL/GenBank/DDBJ databases">
        <title>Parallel loss of symbiosis genes in relatives of nitrogen-fixing non-legume Parasponia.</title>
        <authorList>
            <person name="Van Velzen R."/>
            <person name="Holmer R."/>
            <person name="Bu F."/>
            <person name="Rutten L."/>
            <person name="Van Zeijl A."/>
            <person name="Liu W."/>
            <person name="Santuari L."/>
            <person name="Cao Q."/>
            <person name="Sharma T."/>
            <person name="Shen D."/>
            <person name="Roswanjaya Y."/>
            <person name="Wardhani T."/>
            <person name="Kalhor M.S."/>
            <person name="Jansen J."/>
            <person name="Van den Hoogen J."/>
            <person name="Gungor B."/>
            <person name="Hartog M."/>
            <person name="Hontelez J."/>
            <person name="Verver J."/>
            <person name="Yang W.-C."/>
            <person name="Schijlen E."/>
            <person name="Repin R."/>
            <person name="Schilthuizen M."/>
            <person name="Schranz E."/>
            <person name="Heidstra R."/>
            <person name="Miyata K."/>
            <person name="Fedorova E."/>
            <person name="Kohlen W."/>
            <person name="Bisseling T."/>
            <person name="Smit S."/>
            <person name="Geurts R."/>
        </authorList>
    </citation>
    <scope>NUCLEOTIDE SEQUENCE [LARGE SCALE GENOMIC DNA]</scope>
    <source>
        <strain evidence="2">cv. WU1-14</strain>
    </source>
</reference>
<evidence type="ECO:0000313" key="1">
    <source>
        <dbReference type="EMBL" id="PON46509.1"/>
    </source>
</evidence>
<comment type="caution">
    <text evidence="1">The sequence shown here is derived from an EMBL/GenBank/DDBJ whole genome shotgun (WGS) entry which is preliminary data.</text>
</comment>
<dbReference type="PANTHER" id="PTHR35317">
    <property type="entry name" value="OS04G0629600 PROTEIN"/>
    <property type="match status" value="1"/>
</dbReference>
<protein>
    <recommendedName>
        <fullName evidence="3">Retrovirus-related Pol polyprotein from transposon TNT 1-94</fullName>
    </recommendedName>
</protein>
<keyword evidence="2" id="KW-1185">Reference proteome</keyword>
<sequence length="134" mass="15617">MLMENFLQSKEYWQVVSEGIAEPAAGTTMTDTQRTTLEEQRLKDLKVKKFLFQTIDRSILETILCKDTSKLLWDSMKKRCQGSIRTKRQQLQALLTEFETLRMKSGESVSDFFSRTMAIINKMRMQEDGGHDCH</sequence>
<evidence type="ECO:0000313" key="2">
    <source>
        <dbReference type="Proteomes" id="UP000237105"/>
    </source>
</evidence>
<dbReference type="OrthoDB" id="1193023at2759"/>
<organism evidence="1 2">
    <name type="scientific">Parasponia andersonii</name>
    <name type="common">Sponia andersonii</name>
    <dbReference type="NCBI Taxonomy" id="3476"/>
    <lineage>
        <taxon>Eukaryota</taxon>
        <taxon>Viridiplantae</taxon>
        <taxon>Streptophyta</taxon>
        <taxon>Embryophyta</taxon>
        <taxon>Tracheophyta</taxon>
        <taxon>Spermatophyta</taxon>
        <taxon>Magnoliopsida</taxon>
        <taxon>eudicotyledons</taxon>
        <taxon>Gunneridae</taxon>
        <taxon>Pentapetalae</taxon>
        <taxon>rosids</taxon>
        <taxon>fabids</taxon>
        <taxon>Rosales</taxon>
        <taxon>Cannabaceae</taxon>
        <taxon>Parasponia</taxon>
    </lineage>
</organism>
<dbReference type="Proteomes" id="UP000237105">
    <property type="component" value="Unassembled WGS sequence"/>
</dbReference>
<proteinExistence type="predicted"/>
<evidence type="ECO:0008006" key="3">
    <source>
        <dbReference type="Google" id="ProtNLM"/>
    </source>
</evidence>
<dbReference type="PANTHER" id="PTHR35317:SF27">
    <property type="entry name" value="RETROVIRUS-RELATED POL POLYPROTEIN FROM TRANSPOSON TNT 1-94"/>
    <property type="match status" value="1"/>
</dbReference>
<name>A0A2P5BCI4_PARAD</name>
<dbReference type="Pfam" id="PF14223">
    <property type="entry name" value="Retrotran_gag_2"/>
    <property type="match status" value="1"/>
</dbReference>
<accession>A0A2P5BCI4</accession>
<dbReference type="AlphaFoldDB" id="A0A2P5BCI4"/>
<gene>
    <name evidence="1" type="ORF">PanWU01x14_251550</name>
</gene>
<dbReference type="EMBL" id="JXTB01000310">
    <property type="protein sequence ID" value="PON46509.1"/>
    <property type="molecule type" value="Genomic_DNA"/>
</dbReference>